<evidence type="ECO:0008006" key="4">
    <source>
        <dbReference type="Google" id="ProtNLM"/>
    </source>
</evidence>
<dbReference type="EMBL" id="BLAL01000300">
    <property type="protein sequence ID" value="GET01525.1"/>
    <property type="molecule type" value="Genomic_DNA"/>
</dbReference>
<keyword evidence="1" id="KW-0472">Membrane</keyword>
<dbReference type="AlphaFoldDB" id="A0A8H3R6A7"/>
<proteinExistence type="predicted"/>
<evidence type="ECO:0000313" key="2">
    <source>
        <dbReference type="EMBL" id="GET01525.1"/>
    </source>
</evidence>
<evidence type="ECO:0000313" key="3">
    <source>
        <dbReference type="Proteomes" id="UP000615446"/>
    </source>
</evidence>
<keyword evidence="1" id="KW-0812">Transmembrane</keyword>
<feature type="transmembrane region" description="Helical" evidence="1">
    <location>
        <begin position="51"/>
        <end position="69"/>
    </location>
</feature>
<comment type="caution">
    <text evidence="2">The sequence shown here is derived from an EMBL/GenBank/DDBJ whole genome shotgun (WGS) entry which is preliminary data.</text>
</comment>
<keyword evidence="1" id="KW-1133">Transmembrane helix</keyword>
<dbReference type="Proteomes" id="UP000615446">
    <property type="component" value="Unassembled WGS sequence"/>
</dbReference>
<gene>
    <name evidence="2" type="ORF">RCL2_002793200</name>
</gene>
<sequence>MPFSLHIIGTRADNTVHESDATFPPPPNEIVFTTDTSPDESQTRMIINVRFLMVTMLIFNVMIVNSFPITNSSNCPKSALGSNSIGIFKNPNCFLEDNKV</sequence>
<accession>A0A8H3R6A7</accession>
<reference evidence="2" key="1">
    <citation type="submission" date="2019-10" db="EMBL/GenBank/DDBJ databases">
        <title>Conservation and host-specific expression of non-tandemly repeated heterogenous ribosome RNA gene in arbuscular mycorrhizal fungi.</title>
        <authorList>
            <person name="Maeda T."/>
            <person name="Kobayashi Y."/>
            <person name="Nakagawa T."/>
            <person name="Ezawa T."/>
            <person name="Yamaguchi K."/>
            <person name="Bino T."/>
            <person name="Nishimoto Y."/>
            <person name="Shigenobu S."/>
            <person name="Kawaguchi M."/>
        </authorList>
    </citation>
    <scope>NUCLEOTIDE SEQUENCE</scope>
    <source>
        <strain evidence="2">HR1</strain>
    </source>
</reference>
<protein>
    <recommendedName>
        <fullName evidence="4">Transmembrane protein</fullName>
    </recommendedName>
</protein>
<name>A0A8H3R6A7_9GLOM</name>
<organism evidence="2 3">
    <name type="scientific">Rhizophagus clarus</name>
    <dbReference type="NCBI Taxonomy" id="94130"/>
    <lineage>
        <taxon>Eukaryota</taxon>
        <taxon>Fungi</taxon>
        <taxon>Fungi incertae sedis</taxon>
        <taxon>Mucoromycota</taxon>
        <taxon>Glomeromycotina</taxon>
        <taxon>Glomeromycetes</taxon>
        <taxon>Glomerales</taxon>
        <taxon>Glomeraceae</taxon>
        <taxon>Rhizophagus</taxon>
    </lineage>
</organism>
<evidence type="ECO:0000256" key="1">
    <source>
        <dbReference type="SAM" id="Phobius"/>
    </source>
</evidence>